<sequence>MSKELICYQNALLSVASLATGDVVYRADCSASVIRNEQRLDARRVRDSSNPDYTQYGYPNAAPRYPDGSHQHNGSPHYPVDSNAYPGAQHPYHGGSHGMAIPQGYPSGGYYPPPTTSHSSATGPLISHWRTFLTNQRVQVNIEGYGWLVGTVVAMLGAVQAVSAMSFGTVVSVTGSDKLTQVTGAFVRVRYSQESKDRNGHVTATSSKG</sequence>
<dbReference type="OrthoDB" id="3060018at2759"/>
<evidence type="ECO:0000256" key="1">
    <source>
        <dbReference type="SAM" id="MobiDB-lite"/>
    </source>
</evidence>
<reference evidence="2" key="1">
    <citation type="submission" date="2021-02" db="EMBL/GenBank/DDBJ databases">
        <title>Psilocybe cubensis genome.</title>
        <authorList>
            <person name="Mckernan K.J."/>
            <person name="Crawford S."/>
            <person name="Trippe A."/>
            <person name="Kane L.T."/>
            <person name="Mclaughlin S."/>
        </authorList>
    </citation>
    <scope>NUCLEOTIDE SEQUENCE [LARGE SCALE GENOMIC DNA]</scope>
    <source>
        <strain evidence="2">MGC-MH-2018</strain>
    </source>
</reference>
<name>A0A8H7Y2W0_PSICU</name>
<feature type="region of interest" description="Disordered" evidence="1">
    <location>
        <begin position="42"/>
        <end position="93"/>
    </location>
</feature>
<dbReference type="EMBL" id="JAFIQS010000004">
    <property type="protein sequence ID" value="KAG5170145.1"/>
    <property type="molecule type" value="Genomic_DNA"/>
</dbReference>
<accession>A0A8H7Y2W0</accession>
<comment type="caution">
    <text evidence="2">The sequence shown here is derived from an EMBL/GenBank/DDBJ whole genome shotgun (WGS) entry which is preliminary data.</text>
</comment>
<protein>
    <submittedName>
        <fullName evidence="2">Uncharacterized protein</fullName>
    </submittedName>
</protein>
<dbReference type="AlphaFoldDB" id="A0A8H7Y2W0"/>
<organism evidence="2">
    <name type="scientific">Psilocybe cubensis</name>
    <name type="common">Psychedelic mushroom</name>
    <name type="synonym">Stropharia cubensis</name>
    <dbReference type="NCBI Taxonomy" id="181762"/>
    <lineage>
        <taxon>Eukaryota</taxon>
        <taxon>Fungi</taxon>
        <taxon>Dikarya</taxon>
        <taxon>Basidiomycota</taxon>
        <taxon>Agaricomycotina</taxon>
        <taxon>Agaricomycetes</taxon>
        <taxon>Agaricomycetidae</taxon>
        <taxon>Agaricales</taxon>
        <taxon>Agaricineae</taxon>
        <taxon>Strophariaceae</taxon>
        <taxon>Psilocybe</taxon>
    </lineage>
</organism>
<gene>
    <name evidence="2" type="ORF">JR316_004532</name>
</gene>
<evidence type="ECO:0000313" key="2">
    <source>
        <dbReference type="EMBL" id="KAG5170145.1"/>
    </source>
</evidence>
<proteinExistence type="predicted"/>